<dbReference type="EMBL" id="KB822712">
    <property type="protein sequence ID" value="ETN45807.1"/>
    <property type="molecule type" value="Genomic_DNA"/>
</dbReference>
<dbReference type="HOGENOM" id="CLU_026673_3_4_1"/>
<dbReference type="GeneID" id="19976979"/>
<dbReference type="InterPro" id="IPR052711">
    <property type="entry name" value="Zinc_ADH-like"/>
</dbReference>
<dbReference type="InterPro" id="IPR020843">
    <property type="entry name" value="ER"/>
</dbReference>
<dbReference type="InParanoid" id="W2SAS8"/>
<dbReference type="InterPro" id="IPR013149">
    <property type="entry name" value="ADH-like_C"/>
</dbReference>
<proteinExistence type="predicted"/>
<gene>
    <name evidence="2" type="ORF">HMPREF1541_09640</name>
</gene>
<dbReference type="CDD" id="cd08276">
    <property type="entry name" value="MDR7"/>
    <property type="match status" value="1"/>
</dbReference>
<dbReference type="Pfam" id="PF00107">
    <property type="entry name" value="ADH_zinc_N"/>
    <property type="match status" value="1"/>
</dbReference>
<dbReference type="InterPro" id="IPR011032">
    <property type="entry name" value="GroES-like_sf"/>
</dbReference>
<name>W2SAS8_CYPE1</name>
<dbReference type="OrthoDB" id="9930022at2759"/>
<organism evidence="2 3">
    <name type="scientific">Cyphellophora europaea (strain CBS 101466)</name>
    <name type="common">Phialophora europaea</name>
    <dbReference type="NCBI Taxonomy" id="1220924"/>
    <lineage>
        <taxon>Eukaryota</taxon>
        <taxon>Fungi</taxon>
        <taxon>Dikarya</taxon>
        <taxon>Ascomycota</taxon>
        <taxon>Pezizomycotina</taxon>
        <taxon>Eurotiomycetes</taxon>
        <taxon>Chaetothyriomycetidae</taxon>
        <taxon>Chaetothyriales</taxon>
        <taxon>Cyphellophoraceae</taxon>
        <taxon>Cyphellophora</taxon>
    </lineage>
</organism>
<dbReference type="SUPFAM" id="SSF50129">
    <property type="entry name" value="GroES-like"/>
    <property type="match status" value="1"/>
</dbReference>
<evidence type="ECO:0000259" key="1">
    <source>
        <dbReference type="SMART" id="SM00829"/>
    </source>
</evidence>
<dbReference type="PANTHER" id="PTHR45033">
    <property type="match status" value="1"/>
</dbReference>
<dbReference type="Proteomes" id="UP000030752">
    <property type="component" value="Unassembled WGS sequence"/>
</dbReference>
<feature type="domain" description="Enoyl reductase (ER)" evidence="1">
    <location>
        <begin position="16"/>
        <end position="345"/>
    </location>
</feature>
<protein>
    <recommendedName>
        <fullName evidence="1">Enoyl reductase (ER) domain-containing protein</fullName>
    </recommendedName>
</protein>
<accession>W2SAS8</accession>
<dbReference type="SMART" id="SM00829">
    <property type="entry name" value="PKS_ER"/>
    <property type="match status" value="1"/>
</dbReference>
<dbReference type="RefSeq" id="XP_008712535.1">
    <property type="nucleotide sequence ID" value="XM_008714313.1"/>
</dbReference>
<dbReference type="STRING" id="1220924.W2SAS8"/>
<dbReference type="InterPro" id="IPR013154">
    <property type="entry name" value="ADH-like_N"/>
</dbReference>
<dbReference type="VEuPathDB" id="FungiDB:HMPREF1541_09640"/>
<evidence type="ECO:0000313" key="2">
    <source>
        <dbReference type="EMBL" id="ETN45807.1"/>
    </source>
</evidence>
<dbReference type="Pfam" id="PF08240">
    <property type="entry name" value="ADH_N"/>
    <property type="match status" value="1"/>
</dbReference>
<sequence>MSLPTTTARYTIDFDKQLDGLTLEASAPLPKLGPDDCLVQIQAVSLNYRDIAMPLGLYPGAKKNNIVPTSDSAAVVLAVGAQVSEFKPGDKVCNTFFLDFEDGYISPEARQTSLGGLKDGPLAKYAVFPSKSLVFAPASLTPMQSSTLPCAALTAWNALFGVQGRSLQADDWILAEGTGGVSIFAIQFALAVGANVIATTSSDSKAAKLKAIGVKHIINYRTDPSWGETAKKLTPKARGVQHVIEVGGEATMGEAFKAIACEGVISIIGFLGSGKKSNGFWDAFVRACIIRGINVGSRAQFKDMNRFIEEKKVVPVVDERVFDFESARGAFDYLKAQQFFGKVVIKVSDG</sequence>
<dbReference type="SUPFAM" id="SSF51735">
    <property type="entry name" value="NAD(P)-binding Rossmann-fold domains"/>
    <property type="match status" value="1"/>
</dbReference>
<dbReference type="InterPro" id="IPR036291">
    <property type="entry name" value="NAD(P)-bd_dom_sf"/>
</dbReference>
<keyword evidence="3" id="KW-1185">Reference proteome</keyword>
<reference evidence="2 3" key="1">
    <citation type="submission" date="2013-03" db="EMBL/GenBank/DDBJ databases">
        <title>The Genome Sequence of Phialophora europaea CBS 101466.</title>
        <authorList>
            <consortium name="The Broad Institute Genomics Platform"/>
            <person name="Cuomo C."/>
            <person name="de Hoog S."/>
            <person name="Gorbushina A."/>
            <person name="Walker B."/>
            <person name="Young S.K."/>
            <person name="Zeng Q."/>
            <person name="Gargeya S."/>
            <person name="Fitzgerald M."/>
            <person name="Haas B."/>
            <person name="Abouelleil A."/>
            <person name="Allen A.W."/>
            <person name="Alvarado L."/>
            <person name="Arachchi H.M."/>
            <person name="Berlin A.M."/>
            <person name="Chapman S.B."/>
            <person name="Gainer-Dewar J."/>
            <person name="Goldberg J."/>
            <person name="Griggs A."/>
            <person name="Gujja S."/>
            <person name="Hansen M."/>
            <person name="Howarth C."/>
            <person name="Imamovic A."/>
            <person name="Ireland A."/>
            <person name="Larimer J."/>
            <person name="McCowan C."/>
            <person name="Murphy C."/>
            <person name="Pearson M."/>
            <person name="Poon T.W."/>
            <person name="Priest M."/>
            <person name="Roberts A."/>
            <person name="Saif S."/>
            <person name="Shea T."/>
            <person name="Sisk P."/>
            <person name="Sykes S."/>
            <person name="Wortman J."/>
            <person name="Nusbaum C."/>
            <person name="Birren B."/>
        </authorList>
    </citation>
    <scope>NUCLEOTIDE SEQUENCE [LARGE SCALE GENOMIC DNA]</scope>
    <source>
        <strain evidence="2 3">CBS 101466</strain>
    </source>
</reference>
<dbReference type="Gene3D" id="3.90.180.10">
    <property type="entry name" value="Medium-chain alcohol dehydrogenases, catalytic domain"/>
    <property type="match status" value="1"/>
</dbReference>
<dbReference type="eggNOG" id="KOG1198">
    <property type="taxonomic scope" value="Eukaryota"/>
</dbReference>
<evidence type="ECO:0000313" key="3">
    <source>
        <dbReference type="Proteomes" id="UP000030752"/>
    </source>
</evidence>
<dbReference type="Gene3D" id="3.40.50.720">
    <property type="entry name" value="NAD(P)-binding Rossmann-like Domain"/>
    <property type="match status" value="1"/>
</dbReference>
<dbReference type="PANTHER" id="PTHR45033:SF2">
    <property type="entry name" value="ZINC-TYPE ALCOHOL DEHYDROGENASE-LIKE PROTEIN C1773.06C"/>
    <property type="match status" value="1"/>
</dbReference>
<dbReference type="AlphaFoldDB" id="W2SAS8"/>
<dbReference type="GO" id="GO:0016491">
    <property type="term" value="F:oxidoreductase activity"/>
    <property type="evidence" value="ECO:0007669"/>
    <property type="project" value="InterPro"/>
</dbReference>